<name>A0A8T1WLZ2_9STRA</name>
<organism evidence="2 3">
    <name type="scientific">Phytophthora boehmeriae</name>
    <dbReference type="NCBI Taxonomy" id="109152"/>
    <lineage>
        <taxon>Eukaryota</taxon>
        <taxon>Sar</taxon>
        <taxon>Stramenopiles</taxon>
        <taxon>Oomycota</taxon>
        <taxon>Peronosporomycetes</taxon>
        <taxon>Peronosporales</taxon>
        <taxon>Peronosporaceae</taxon>
        <taxon>Phytophthora</taxon>
    </lineage>
</organism>
<keyword evidence="3" id="KW-1185">Reference proteome</keyword>
<dbReference type="AlphaFoldDB" id="A0A8T1WLZ2"/>
<dbReference type="Pfam" id="PF00415">
    <property type="entry name" value="RCC1"/>
    <property type="match status" value="1"/>
</dbReference>
<feature type="non-terminal residue" evidence="2">
    <location>
        <position position="1"/>
    </location>
</feature>
<gene>
    <name evidence="2" type="ORF">PHYBOEH_005277</name>
</gene>
<proteinExistence type="predicted"/>
<evidence type="ECO:0000259" key="1">
    <source>
        <dbReference type="SMART" id="SM00513"/>
    </source>
</evidence>
<dbReference type="Proteomes" id="UP000693981">
    <property type="component" value="Unassembled WGS sequence"/>
</dbReference>
<accession>A0A8T1WLZ2</accession>
<comment type="caution">
    <text evidence="2">The sequence shown here is derived from an EMBL/GenBank/DDBJ whole genome shotgun (WGS) entry which is preliminary data.</text>
</comment>
<dbReference type="OrthoDB" id="8068875at2759"/>
<feature type="domain" description="SAP" evidence="1">
    <location>
        <begin position="19"/>
        <end position="53"/>
    </location>
</feature>
<dbReference type="EMBL" id="JAGDFL010000278">
    <property type="protein sequence ID" value="KAG7394345.1"/>
    <property type="molecule type" value="Genomic_DNA"/>
</dbReference>
<protein>
    <recommendedName>
        <fullName evidence="1">SAP domain-containing protein</fullName>
    </recommendedName>
</protein>
<evidence type="ECO:0000313" key="3">
    <source>
        <dbReference type="Proteomes" id="UP000693981"/>
    </source>
</evidence>
<dbReference type="InterPro" id="IPR003034">
    <property type="entry name" value="SAP_dom"/>
</dbReference>
<evidence type="ECO:0000313" key="2">
    <source>
        <dbReference type="EMBL" id="KAG7394345.1"/>
    </source>
</evidence>
<reference evidence="2" key="1">
    <citation type="submission" date="2021-02" db="EMBL/GenBank/DDBJ databases">
        <authorList>
            <person name="Palmer J.M."/>
        </authorList>
    </citation>
    <scope>NUCLEOTIDE SEQUENCE</scope>
    <source>
        <strain evidence="2">SCRP23</strain>
    </source>
</reference>
<dbReference type="SMART" id="SM00513">
    <property type="entry name" value="SAP"/>
    <property type="match status" value="1"/>
</dbReference>
<dbReference type="InterPro" id="IPR000408">
    <property type="entry name" value="Reg_chr_condens"/>
</dbReference>
<sequence length="122" mass="13720">GEAIRSLPKSREFWRDVDVSTWRKTELDAACMLLDLPIGGKKLELLARIQDWVHEPEIIARQEQQLLLELQKDAVLASGRVFAFGCNSNGELGLGHRRPCELWYLLTGNFLCLAVATVDGLD</sequence>